<keyword evidence="2" id="KW-1185">Reference proteome</keyword>
<reference evidence="1" key="1">
    <citation type="submission" date="2021-03" db="EMBL/GenBank/DDBJ databases">
        <title>Draft genome sequence of rust myrtle Austropuccinia psidii MF-1, a brazilian biotype.</title>
        <authorList>
            <person name="Quecine M.C."/>
            <person name="Pachon D.M.R."/>
            <person name="Bonatelli M.L."/>
            <person name="Correr F.H."/>
            <person name="Franceschini L.M."/>
            <person name="Leite T.F."/>
            <person name="Margarido G.R.A."/>
            <person name="Almeida C.A."/>
            <person name="Ferrarezi J.A."/>
            <person name="Labate C.A."/>
        </authorList>
    </citation>
    <scope>NUCLEOTIDE SEQUENCE</scope>
    <source>
        <strain evidence="1">MF-1</strain>
    </source>
</reference>
<dbReference type="Proteomes" id="UP000765509">
    <property type="component" value="Unassembled WGS sequence"/>
</dbReference>
<dbReference type="AlphaFoldDB" id="A0A9Q3F6W1"/>
<proteinExistence type="predicted"/>
<accession>A0A9Q3F6W1</accession>
<evidence type="ECO:0000313" key="2">
    <source>
        <dbReference type="Proteomes" id="UP000765509"/>
    </source>
</evidence>
<dbReference type="EMBL" id="AVOT02038696">
    <property type="protein sequence ID" value="MBW0533614.1"/>
    <property type="molecule type" value="Genomic_DNA"/>
</dbReference>
<name>A0A9Q3F6W1_9BASI</name>
<dbReference type="OrthoDB" id="2506837at2759"/>
<protein>
    <submittedName>
        <fullName evidence="1">Uncharacterized protein</fullName>
    </submittedName>
</protein>
<comment type="caution">
    <text evidence="1">The sequence shown here is derived from an EMBL/GenBank/DDBJ whole genome shotgun (WGS) entry which is preliminary data.</text>
</comment>
<gene>
    <name evidence="1" type="ORF">O181_073329</name>
</gene>
<organism evidence="1 2">
    <name type="scientific">Austropuccinia psidii MF-1</name>
    <dbReference type="NCBI Taxonomy" id="1389203"/>
    <lineage>
        <taxon>Eukaryota</taxon>
        <taxon>Fungi</taxon>
        <taxon>Dikarya</taxon>
        <taxon>Basidiomycota</taxon>
        <taxon>Pucciniomycotina</taxon>
        <taxon>Pucciniomycetes</taxon>
        <taxon>Pucciniales</taxon>
        <taxon>Sphaerophragmiaceae</taxon>
        <taxon>Austropuccinia</taxon>
    </lineage>
</organism>
<sequence length="179" mass="21072">MKEQWMTEKKAVGSHKAAALKNRSRLWDTRLDFAIIQKFPKRYRRIIEEIGAHSDDEVDNTNNKQYIICTLNYRSRKANIFFRKLDEAIEKSQKRASLSSRKRLRVLPKVPVVSKNVAPPIGLPIDFYNPQWFKKLTPVEERMTPDVQSVAFLPNPEESLIPKHHPNEQLLDKKFNKKY</sequence>
<evidence type="ECO:0000313" key="1">
    <source>
        <dbReference type="EMBL" id="MBW0533614.1"/>
    </source>
</evidence>